<dbReference type="AlphaFoldDB" id="A0A6A6BGQ7"/>
<name>A0A6A6BGQ7_9PEZI</name>
<dbReference type="Gene3D" id="3.40.640.10">
    <property type="entry name" value="Type I PLP-dependent aspartate aminotransferase-like (Major domain)"/>
    <property type="match status" value="1"/>
</dbReference>
<dbReference type="InterPro" id="IPR015424">
    <property type="entry name" value="PyrdxlP-dep_Trfase"/>
</dbReference>
<dbReference type="Pfam" id="PF00155">
    <property type="entry name" value="Aminotran_1_2"/>
    <property type="match status" value="1"/>
</dbReference>
<dbReference type="RefSeq" id="XP_033399054.1">
    <property type="nucleotide sequence ID" value="XM_033540244.1"/>
</dbReference>
<accession>A0A6A6BGQ7</accession>
<dbReference type="EMBL" id="ML995482">
    <property type="protein sequence ID" value="KAF2143342.1"/>
    <property type="molecule type" value="Genomic_DNA"/>
</dbReference>
<reference evidence="2" key="1">
    <citation type="journal article" date="2020" name="Stud. Mycol.">
        <title>101 Dothideomycetes genomes: a test case for predicting lifestyles and emergence of pathogens.</title>
        <authorList>
            <person name="Haridas S."/>
            <person name="Albert R."/>
            <person name="Binder M."/>
            <person name="Bloem J."/>
            <person name="Labutti K."/>
            <person name="Salamov A."/>
            <person name="Andreopoulos B."/>
            <person name="Baker S."/>
            <person name="Barry K."/>
            <person name="Bills G."/>
            <person name="Bluhm B."/>
            <person name="Cannon C."/>
            <person name="Castanera R."/>
            <person name="Culley D."/>
            <person name="Daum C."/>
            <person name="Ezra D."/>
            <person name="Gonzalez J."/>
            <person name="Henrissat B."/>
            <person name="Kuo A."/>
            <person name="Liang C."/>
            <person name="Lipzen A."/>
            <person name="Lutzoni F."/>
            <person name="Magnuson J."/>
            <person name="Mondo S."/>
            <person name="Nolan M."/>
            <person name="Ohm R."/>
            <person name="Pangilinan J."/>
            <person name="Park H.-J."/>
            <person name="Ramirez L."/>
            <person name="Alfaro M."/>
            <person name="Sun H."/>
            <person name="Tritt A."/>
            <person name="Yoshinaga Y."/>
            <person name="Zwiers L.-H."/>
            <person name="Turgeon B."/>
            <person name="Goodwin S."/>
            <person name="Spatafora J."/>
            <person name="Crous P."/>
            <person name="Grigoriev I."/>
        </authorList>
    </citation>
    <scope>NUCLEOTIDE SEQUENCE</scope>
    <source>
        <strain evidence="2">CBS 121167</strain>
    </source>
</reference>
<dbReference type="InterPro" id="IPR015421">
    <property type="entry name" value="PyrdxlP-dep_Trfase_major"/>
</dbReference>
<gene>
    <name evidence="2" type="ORF">K452DRAFT_286166</name>
</gene>
<evidence type="ECO:0000313" key="3">
    <source>
        <dbReference type="Proteomes" id="UP000799438"/>
    </source>
</evidence>
<dbReference type="InterPro" id="IPR015422">
    <property type="entry name" value="PyrdxlP-dep_Trfase_small"/>
</dbReference>
<dbReference type="PANTHER" id="PTHR42858">
    <property type="entry name" value="AMINOTRANSFERASE"/>
    <property type="match status" value="1"/>
</dbReference>
<dbReference type="CDD" id="cd00609">
    <property type="entry name" value="AAT_like"/>
    <property type="match status" value="1"/>
</dbReference>
<feature type="domain" description="Aminotransferase class I/classII large" evidence="1">
    <location>
        <begin position="43"/>
        <end position="415"/>
    </location>
</feature>
<proteinExistence type="predicted"/>
<organism evidence="2 3">
    <name type="scientific">Aplosporella prunicola CBS 121167</name>
    <dbReference type="NCBI Taxonomy" id="1176127"/>
    <lineage>
        <taxon>Eukaryota</taxon>
        <taxon>Fungi</taxon>
        <taxon>Dikarya</taxon>
        <taxon>Ascomycota</taxon>
        <taxon>Pezizomycotina</taxon>
        <taxon>Dothideomycetes</taxon>
        <taxon>Dothideomycetes incertae sedis</taxon>
        <taxon>Botryosphaeriales</taxon>
        <taxon>Aplosporellaceae</taxon>
        <taxon>Aplosporella</taxon>
    </lineage>
</organism>
<sequence>MPAKPLINLLRGWPSATLLPVALLRRAAERAFDTPELACPGLSYGPDAGHPNLRKSIASWLSDFYGTRQPIHMDRITITGGASQNLACLLQVFTDPLFTRNIWISSPAYMLAFRIFDDSGFHGKLRSVPETAAGIDVDFLRREISKSEQTAAAEANLKPTIKPQRPWAKVYRHVIYVVPSFSNPSSVTMPLDQRTELVKLAREHDALIICDDVYDFLQWPASADAQQSSLRKATCPRLVDVDRYLDGGAERKGADGFGNVVSNGSFSKISGPGIRTGWVEGTPQLAHGVSQTGSTRSGGAPSQLTATYMSLLLESGELQEHIYGTLQPAYAARHRTMVAAITKHLVPLGVRMPLAERQVDGGFFVWLTLPDPLRAASVARRAQEEENLVVAEGEMFEVPGDSAAIRHACDVRLCFSWEGEEQLVEGVERLGRVIGREQQQGRGQAVAEAVTGANSYW</sequence>
<dbReference type="Gene3D" id="3.90.1150.10">
    <property type="entry name" value="Aspartate Aminotransferase, domain 1"/>
    <property type="match status" value="1"/>
</dbReference>
<dbReference type="GO" id="GO:0030170">
    <property type="term" value="F:pyridoxal phosphate binding"/>
    <property type="evidence" value="ECO:0007669"/>
    <property type="project" value="InterPro"/>
</dbReference>
<dbReference type="GeneID" id="54297740"/>
<dbReference type="InterPro" id="IPR004839">
    <property type="entry name" value="Aminotransferase_I/II_large"/>
</dbReference>
<dbReference type="FunFam" id="3.40.640.10:FF:000080">
    <property type="entry name" value="Aminotransferase, putative"/>
    <property type="match status" value="1"/>
</dbReference>
<protein>
    <recommendedName>
        <fullName evidence="1">Aminotransferase class I/classII large domain-containing protein</fullName>
    </recommendedName>
</protein>
<evidence type="ECO:0000313" key="2">
    <source>
        <dbReference type="EMBL" id="KAF2143342.1"/>
    </source>
</evidence>
<dbReference type="OrthoDB" id="7042322at2759"/>
<evidence type="ECO:0000259" key="1">
    <source>
        <dbReference type="Pfam" id="PF00155"/>
    </source>
</evidence>
<keyword evidence="3" id="KW-1185">Reference proteome</keyword>
<dbReference type="PANTHER" id="PTHR42858:SF1">
    <property type="entry name" value="LD15494P"/>
    <property type="match status" value="1"/>
</dbReference>
<dbReference type="SUPFAM" id="SSF53383">
    <property type="entry name" value="PLP-dependent transferases"/>
    <property type="match status" value="1"/>
</dbReference>
<dbReference type="Proteomes" id="UP000799438">
    <property type="component" value="Unassembled WGS sequence"/>
</dbReference>
<dbReference type="GO" id="GO:0047536">
    <property type="term" value="F:2-aminoadipate transaminase activity"/>
    <property type="evidence" value="ECO:0007669"/>
    <property type="project" value="TreeGrafter"/>
</dbReference>